<proteinExistence type="predicted"/>
<sequence length="96" mass="9961">MGGPVPNSAVGPGLGAFLAFFALAVALYFLMRNMNARMRRMAYRERDRIAALEAAEAAKSGTSTPADSGPTATPSDAAAQGDAAAPKPKRKKPNEP</sequence>
<keyword evidence="2" id="KW-0812">Transmembrane</keyword>
<feature type="compositionally biased region" description="Polar residues" evidence="1">
    <location>
        <begin position="60"/>
        <end position="74"/>
    </location>
</feature>
<evidence type="ECO:0000256" key="2">
    <source>
        <dbReference type="SAM" id="Phobius"/>
    </source>
</evidence>
<dbReference type="AlphaFoldDB" id="A0A935IL55"/>
<dbReference type="EMBL" id="JADJIB010000001">
    <property type="protein sequence ID" value="MBK7271819.1"/>
    <property type="molecule type" value="Genomic_DNA"/>
</dbReference>
<feature type="transmembrane region" description="Helical" evidence="2">
    <location>
        <begin position="12"/>
        <end position="31"/>
    </location>
</feature>
<gene>
    <name evidence="3" type="ORF">IPI13_01145</name>
</gene>
<protein>
    <submittedName>
        <fullName evidence="3">Uncharacterized protein</fullName>
    </submittedName>
</protein>
<feature type="region of interest" description="Disordered" evidence="1">
    <location>
        <begin position="54"/>
        <end position="96"/>
    </location>
</feature>
<organism evidence="3 4">
    <name type="scientific">Candidatus Phosphoribacter hodrii</name>
    <dbReference type="NCBI Taxonomy" id="2953743"/>
    <lineage>
        <taxon>Bacteria</taxon>
        <taxon>Bacillati</taxon>
        <taxon>Actinomycetota</taxon>
        <taxon>Actinomycetes</taxon>
        <taxon>Micrococcales</taxon>
        <taxon>Dermatophilaceae</taxon>
        <taxon>Candidatus Phosphoribacter</taxon>
    </lineage>
</organism>
<evidence type="ECO:0000313" key="4">
    <source>
        <dbReference type="Proteomes" id="UP000726105"/>
    </source>
</evidence>
<feature type="compositionally biased region" description="Basic residues" evidence="1">
    <location>
        <begin position="87"/>
        <end position="96"/>
    </location>
</feature>
<evidence type="ECO:0000313" key="3">
    <source>
        <dbReference type="EMBL" id="MBK7271819.1"/>
    </source>
</evidence>
<feature type="compositionally biased region" description="Low complexity" evidence="1">
    <location>
        <begin position="76"/>
        <end position="86"/>
    </location>
</feature>
<dbReference type="Proteomes" id="UP000726105">
    <property type="component" value="Unassembled WGS sequence"/>
</dbReference>
<accession>A0A935IL55</accession>
<keyword evidence="2" id="KW-1133">Transmembrane helix</keyword>
<name>A0A935IL55_9MICO</name>
<reference evidence="3 4" key="1">
    <citation type="submission" date="2020-10" db="EMBL/GenBank/DDBJ databases">
        <title>Connecting structure to function with the recovery of over 1000 high-quality activated sludge metagenome-assembled genomes encoding full-length rRNA genes using long-read sequencing.</title>
        <authorList>
            <person name="Singleton C.M."/>
            <person name="Petriglieri F."/>
            <person name="Kristensen J.M."/>
            <person name="Kirkegaard R.H."/>
            <person name="Michaelsen T.Y."/>
            <person name="Andersen M.H."/>
            <person name="Karst S.M."/>
            <person name="Dueholm M.S."/>
            <person name="Nielsen P.H."/>
            <person name="Albertsen M."/>
        </authorList>
    </citation>
    <scope>NUCLEOTIDE SEQUENCE [LARGE SCALE GENOMIC DNA]</scope>
    <source>
        <strain evidence="3">Ega_18-Q3-R5-49_MAXAC.001</strain>
    </source>
</reference>
<comment type="caution">
    <text evidence="3">The sequence shown here is derived from an EMBL/GenBank/DDBJ whole genome shotgun (WGS) entry which is preliminary data.</text>
</comment>
<keyword evidence="2" id="KW-0472">Membrane</keyword>
<evidence type="ECO:0000256" key="1">
    <source>
        <dbReference type="SAM" id="MobiDB-lite"/>
    </source>
</evidence>